<organism evidence="2 3">
    <name type="scientific">Dendrosporobacter quercicolus</name>
    <dbReference type="NCBI Taxonomy" id="146817"/>
    <lineage>
        <taxon>Bacteria</taxon>
        <taxon>Bacillati</taxon>
        <taxon>Bacillota</taxon>
        <taxon>Negativicutes</taxon>
        <taxon>Selenomonadales</taxon>
        <taxon>Sporomusaceae</taxon>
        <taxon>Dendrosporobacter</taxon>
    </lineage>
</organism>
<dbReference type="Gene3D" id="2.60.40.3940">
    <property type="match status" value="1"/>
</dbReference>
<sequence>MKQTPNLSLNKPEGTDVVNIDDLNANMDVLDAKLGTSGHNHNGTAGNGPKITSAGLAAGAANDAAIGSRTVNQALASPANAGTLTQLLSWLAGKIKAITGATNWYDAPAATLAQLWALFGTSGHSHNGTAGQGPKIAYGNISGAPTSMTPTAHASTATTYGVSSASNYGHAKATAAAPLAAGTAAVGTDNGLYARGDHRHPVQTSVSGNAGTATKLATARTIGGTSFDGTANIVPANCTLAASATKLATARTIGGTAFDGTANIVPANCTLAANATKLAAARTIALTGAITGSGSFDGSGNLSIATALGSALGDSGHLFAETGYQKFSNGLIIQWGNTTVFNQRQSFPIAFPNACFTMTSIKGKETSEIWEPSSNPPAVTYRSNTHYRINVRNGDADRVYWIAVGN</sequence>
<proteinExistence type="predicted"/>
<name>A0A1G9YU83_9FIRM</name>
<accession>A0A1G9YU83</accession>
<evidence type="ECO:0000313" key="2">
    <source>
        <dbReference type="EMBL" id="SDN11983.1"/>
    </source>
</evidence>
<protein>
    <recommendedName>
        <fullName evidence="1">Putative tail fiber protein gp53-like C-terminal domain-containing protein</fullName>
    </recommendedName>
</protein>
<dbReference type="InterPro" id="IPR054075">
    <property type="entry name" value="Gp53-like_C"/>
</dbReference>
<feature type="domain" description="Putative tail fiber protein gp53-like C-terminal" evidence="1">
    <location>
        <begin position="326"/>
        <end position="406"/>
    </location>
</feature>
<dbReference type="STRING" id="146817.SAMN04488502_11251"/>
<dbReference type="RefSeq" id="WP_173813040.1">
    <property type="nucleotide sequence ID" value="NZ_FNHB01000012.1"/>
</dbReference>
<evidence type="ECO:0000313" key="3">
    <source>
        <dbReference type="Proteomes" id="UP000214880"/>
    </source>
</evidence>
<gene>
    <name evidence="2" type="ORF">SAMN04488502_11251</name>
</gene>
<dbReference type="Pfam" id="PF21882">
    <property type="entry name" value="Gp53-like_C"/>
    <property type="match status" value="1"/>
</dbReference>
<dbReference type="Proteomes" id="UP000214880">
    <property type="component" value="Unassembled WGS sequence"/>
</dbReference>
<dbReference type="EMBL" id="FNHB01000012">
    <property type="protein sequence ID" value="SDN11983.1"/>
    <property type="molecule type" value="Genomic_DNA"/>
</dbReference>
<dbReference type="AlphaFoldDB" id="A0A1G9YU83"/>
<keyword evidence="3" id="KW-1185">Reference proteome</keyword>
<evidence type="ECO:0000259" key="1">
    <source>
        <dbReference type="Pfam" id="PF21882"/>
    </source>
</evidence>
<reference evidence="2 3" key="1">
    <citation type="submission" date="2016-10" db="EMBL/GenBank/DDBJ databases">
        <authorList>
            <person name="de Groot N.N."/>
        </authorList>
    </citation>
    <scope>NUCLEOTIDE SEQUENCE [LARGE SCALE GENOMIC DNA]</scope>
    <source>
        <strain evidence="2 3">DSM 1736</strain>
    </source>
</reference>